<protein>
    <recommendedName>
        <fullName evidence="1">LysM domain-containing protein</fullName>
    </recommendedName>
</protein>
<evidence type="ECO:0000313" key="3">
    <source>
        <dbReference type="Proteomes" id="UP000175669"/>
    </source>
</evidence>
<sequence length="281" mass="30949">MRGSRESMNQQNQHAVTHGYTFVQTSSQVAELVNNGELVRVDPSRTMVLHNVSYPYARPPVRTLIQRLSAQYFNACGEKLTVTSLTRPIARQPANASDDSVHPAGMAVDLRIPSNGRCRAWLESTLMSLEASYVLDVTRERRPPHYHVAVFPETYTNYLATMTGQSREYTVRRGDTLTAVAARMNTSVAQLRAANGLRSDLIHIGQRLTVPGDTGSSSSGIASASSAPVVREVTHKVQRGETLWRIASRYETSVDVLRSQNDLAGDLLRIGQTLRVVLDGS</sequence>
<dbReference type="EMBL" id="MASR01000001">
    <property type="protein sequence ID" value="OFE12403.1"/>
    <property type="molecule type" value="Genomic_DNA"/>
</dbReference>
<feature type="domain" description="LysM" evidence="1">
    <location>
        <begin position="167"/>
        <end position="210"/>
    </location>
</feature>
<dbReference type="PANTHER" id="PTHR33734:SF22">
    <property type="entry name" value="MEMBRANE-BOUND LYTIC MUREIN TRANSGLYCOSYLASE D"/>
    <property type="match status" value="1"/>
</dbReference>
<evidence type="ECO:0000313" key="2">
    <source>
        <dbReference type="EMBL" id="OFE12403.1"/>
    </source>
</evidence>
<evidence type="ECO:0000259" key="1">
    <source>
        <dbReference type="PROSITE" id="PS51782"/>
    </source>
</evidence>
<dbReference type="AlphaFoldDB" id="A0A1E8CIZ5"/>
<organism evidence="2 3">
    <name type="scientific">Pseudohongiella acticola</name>
    <dbReference type="NCBI Taxonomy" id="1524254"/>
    <lineage>
        <taxon>Bacteria</taxon>
        <taxon>Pseudomonadati</taxon>
        <taxon>Pseudomonadota</taxon>
        <taxon>Gammaproteobacteria</taxon>
        <taxon>Pseudomonadales</taxon>
        <taxon>Pseudohongiellaceae</taxon>
        <taxon>Pseudohongiella</taxon>
    </lineage>
</organism>
<dbReference type="InterPro" id="IPR018392">
    <property type="entry name" value="LysM"/>
</dbReference>
<comment type="caution">
    <text evidence="2">The sequence shown here is derived from an EMBL/GenBank/DDBJ whole genome shotgun (WGS) entry which is preliminary data.</text>
</comment>
<dbReference type="STRING" id="1524254.PHACT_04005"/>
<dbReference type="SUPFAM" id="SSF54106">
    <property type="entry name" value="LysM domain"/>
    <property type="match status" value="2"/>
</dbReference>
<keyword evidence="3" id="KW-1185">Reference proteome</keyword>
<dbReference type="PROSITE" id="PS51782">
    <property type="entry name" value="LYSM"/>
    <property type="match status" value="2"/>
</dbReference>
<proteinExistence type="predicted"/>
<gene>
    <name evidence="2" type="ORF">PHACT_04005</name>
</gene>
<accession>A0A1E8CIZ5</accession>
<dbReference type="SMART" id="SM00257">
    <property type="entry name" value="LysM"/>
    <property type="match status" value="2"/>
</dbReference>
<dbReference type="InterPro" id="IPR036779">
    <property type="entry name" value="LysM_dom_sf"/>
</dbReference>
<dbReference type="InterPro" id="IPR043769">
    <property type="entry name" value="DUF5715"/>
</dbReference>
<dbReference type="Pfam" id="PF01476">
    <property type="entry name" value="LysM"/>
    <property type="match status" value="2"/>
</dbReference>
<dbReference type="Pfam" id="PF18979">
    <property type="entry name" value="DUF5715"/>
    <property type="match status" value="1"/>
</dbReference>
<dbReference type="Proteomes" id="UP000175669">
    <property type="component" value="Unassembled WGS sequence"/>
</dbReference>
<dbReference type="PANTHER" id="PTHR33734">
    <property type="entry name" value="LYSM DOMAIN-CONTAINING GPI-ANCHORED PROTEIN 2"/>
    <property type="match status" value="1"/>
</dbReference>
<reference evidence="3" key="1">
    <citation type="submission" date="2016-07" db="EMBL/GenBank/DDBJ databases">
        <authorList>
            <person name="Florea S."/>
            <person name="Webb J.S."/>
            <person name="Jaromczyk J."/>
            <person name="Schardl C.L."/>
        </authorList>
    </citation>
    <scope>NUCLEOTIDE SEQUENCE [LARGE SCALE GENOMIC DNA]</scope>
    <source>
        <strain evidence="3">KCTC 42131</strain>
    </source>
</reference>
<dbReference type="Gene3D" id="3.10.350.10">
    <property type="entry name" value="LysM domain"/>
    <property type="match status" value="2"/>
</dbReference>
<feature type="domain" description="LysM" evidence="1">
    <location>
        <begin position="233"/>
        <end position="276"/>
    </location>
</feature>
<name>A0A1E8CIZ5_9GAMM</name>
<dbReference type="GO" id="GO:0008932">
    <property type="term" value="F:lytic endotransglycosylase activity"/>
    <property type="evidence" value="ECO:0007669"/>
    <property type="project" value="TreeGrafter"/>
</dbReference>
<dbReference type="CDD" id="cd00118">
    <property type="entry name" value="LysM"/>
    <property type="match status" value="2"/>
</dbReference>